<accession>A0A7K1STC5</accession>
<proteinExistence type="predicted"/>
<evidence type="ECO:0000313" key="3">
    <source>
        <dbReference type="EMBL" id="MVN20545.1"/>
    </source>
</evidence>
<keyword evidence="2" id="KW-0472">Membrane</keyword>
<feature type="coiled-coil region" evidence="1">
    <location>
        <begin position="34"/>
        <end position="75"/>
    </location>
</feature>
<organism evidence="3 4">
    <name type="scientific">Mucilaginibacter arboris</name>
    <dbReference type="NCBI Taxonomy" id="2682090"/>
    <lineage>
        <taxon>Bacteria</taxon>
        <taxon>Pseudomonadati</taxon>
        <taxon>Bacteroidota</taxon>
        <taxon>Sphingobacteriia</taxon>
        <taxon>Sphingobacteriales</taxon>
        <taxon>Sphingobacteriaceae</taxon>
        <taxon>Mucilaginibacter</taxon>
    </lineage>
</organism>
<keyword evidence="2" id="KW-0812">Transmembrane</keyword>
<feature type="transmembrane region" description="Helical" evidence="2">
    <location>
        <begin position="12"/>
        <end position="29"/>
    </location>
</feature>
<sequence>MQRLLDLFKNKYFLISTIFIVWLVFFDRNDLLSQYEYRQQLNKLKEEHEFYTKETAKVQQELSELTSNKEKLEKFAREKYLMKKPNEDVFVIVTEKKQEKKSIFSR</sequence>
<evidence type="ECO:0000313" key="4">
    <source>
        <dbReference type="Proteomes" id="UP000462014"/>
    </source>
</evidence>
<dbReference type="Pfam" id="PF04977">
    <property type="entry name" value="DivIC"/>
    <property type="match status" value="1"/>
</dbReference>
<dbReference type="InterPro" id="IPR007060">
    <property type="entry name" value="FtsL/DivIC"/>
</dbReference>
<keyword evidence="1" id="KW-0175">Coiled coil</keyword>
<keyword evidence="2" id="KW-1133">Transmembrane helix</keyword>
<dbReference type="EMBL" id="WPIK01000003">
    <property type="protein sequence ID" value="MVN20545.1"/>
    <property type="molecule type" value="Genomic_DNA"/>
</dbReference>
<comment type="caution">
    <text evidence="3">The sequence shown here is derived from an EMBL/GenBank/DDBJ whole genome shotgun (WGS) entry which is preliminary data.</text>
</comment>
<gene>
    <name evidence="3" type="ORF">GO621_03235</name>
</gene>
<reference evidence="3 4" key="1">
    <citation type="submission" date="2019-12" db="EMBL/GenBank/DDBJ databases">
        <title>Mucilaginibacter sp. HMF7410 genome sequencing and assembly.</title>
        <authorList>
            <person name="Kang H."/>
            <person name="Cha I."/>
            <person name="Kim H."/>
            <person name="Joh K."/>
        </authorList>
    </citation>
    <scope>NUCLEOTIDE SEQUENCE [LARGE SCALE GENOMIC DNA]</scope>
    <source>
        <strain evidence="3 4">HMF7410</strain>
    </source>
</reference>
<keyword evidence="4" id="KW-1185">Reference proteome</keyword>
<protein>
    <submittedName>
        <fullName evidence="3">Septum formation initiator family protein</fullName>
    </submittedName>
</protein>
<evidence type="ECO:0000256" key="1">
    <source>
        <dbReference type="SAM" id="Coils"/>
    </source>
</evidence>
<evidence type="ECO:0000256" key="2">
    <source>
        <dbReference type="SAM" id="Phobius"/>
    </source>
</evidence>
<dbReference type="AlphaFoldDB" id="A0A7K1STC5"/>
<dbReference type="Proteomes" id="UP000462014">
    <property type="component" value="Unassembled WGS sequence"/>
</dbReference>
<name>A0A7K1STC5_9SPHI</name>